<accession>A0A1E3NQP7</accession>
<feature type="region of interest" description="Disordered" evidence="1">
    <location>
        <begin position="476"/>
        <end position="526"/>
    </location>
</feature>
<feature type="compositionally biased region" description="Polar residues" evidence="1">
    <location>
        <begin position="491"/>
        <end position="513"/>
    </location>
</feature>
<dbReference type="SUPFAM" id="SSF57701">
    <property type="entry name" value="Zn2/Cys6 DNA-binding domain"/>
    <property type="match status" value="1"/>
</dbReference>
<dbReference type="Pfam" id="PF00172">
    <property type="entry name" value="Zn_clus"/>
    <property type="match status" value="1"/>
</dbReference>
<name>A0A1E3NQP7_9ASCO</name>
<dbReference type="CDD" id="cd00067">
    <property type="entry name" value="GAL4"/>
    <property type="match status" value="1"/>
</dbReference>
<evidence type="ECO:0000313" key="4">
    <source>
        <dbReference type="Proteomes" id="UP000094455"/>
    </source>
</evidence>
<dbReference type="GO" id="GO:0008270">
    <property type="term" value="F:zinc ion binding"/>
    <property type="evidence" value="ECO:0007669"/>
    <property type="project" value="InterPro"/>
</dbReference>
<gene>
    <name evidence="3" type="ORF">PICMEDRAFT_14006</name>
</gene>
<dbReference type="Proteomes" id="UP000094455">
    <property type="component" value="Unassembled WGS sequence"/>
</dbReference>
<organism evidence="3 4">
    <name type="scientific">Pichia membranifaciens NRRL Y-2026</name>
    <dbReference type="NCBI Taxonomy" id="763406"/>
    <lineage>
        <taxon>Eukaryota</taxon>
        <taxon>Fungi</taxon>
        <taxon>Dikarya</taxon>
        <taxon>Ascomycota</taxon>
        <taxon>Saccharomycotina</taxon>
        <taxon>Pichiomycetes</taxon>
        <taxon>Pichiales</taxon>
        <taxon>Pichiaceae</taxon>
        <taxon>Pichia</taxon>
    </lineage>
</organism>
<dbReference type="PANTHER" id="PTHR47784">
    <property type="entry name" value="STEROL UPTAKE CONTROL PROTEIN 2"/>
    <property type="match status" value="1"/>
</dbReference>
<protein>
    <recommendedName>
        <fullName evidence="2">Zn(2)-C6 fungal-type domain-containing protein</fullName>
    </recommendedName>
</protein>
<feature type="domain" description="Zn(2)-C6 fungal-type" evidence="2">
    <location>
        <begin position="41"/>
        <end position="71"/>
    </location>
</feature>
<dbReference type="AlphaFoldDB" id="A0A1E3NQP7"/>
<dbReference type="InterPro" id="IPR053157">
    <property type="entry name" value="Sterol_Uptake_Regulator"/>
</dbReference>
<feature type="region of interest" description="Disordered" evidence="1">
    <location>
        <begin position="84"/>
        <end position="116"/>
    </location>
</feature>
<dbReference type="PROSITE" id="PS00463">
    <property type="entry name" value="ZN2_CY6_FUNGAL_1"/>
    <property type="match status" value="1"/>
</dbReference>
<dbReference type="Gene3D" id="4.10.240.10">
    <property type="entry name" value="Zn(2)-C6 fungal-type DNA-binding domain"/>
    <property type="match status" value="1"/>
</dbReference>
<evidence type="ECO:0000259" key="2">
    <source>
        <dbReference type="PROSITE" id="PS50048"/>
    </source>
</evidence>
<sequence length="717" mass="78767">MITGYTFDTPSSSGTITELENAKIAKKSTGKRKFHKKSRKGCATCKRRRVKCDEARPLCGNCERMGIQCIFLSAEQHGNNEMYEHEHDQNDSSEHVYVKQEAEHSPSFPKKEPQLDIPKNILPATPFMMNESLANMSPVSPISQFLHQIPQSPAATAVASQFLNNFPPEVQMKLFQQFQQLPPEKQQQLYQSLPMSVKSSSESLTMPEESILSNISRTAGGNPLSDLLGDIVPNRNNFLKQSNTSKTPTPQELAAQYQQRSQASKDIPILAENGGPSLSPDSIRSPLPPITNGQSTTTGSISDLNMLDLRLMYHYTTKVWPTITAAGISDSKIWSDDIPMLAFKYPFLMHSVLAFSATHLSRTERGLDQCVTCHRAEALRLLREAVLEMSPENTDALVASALILIMDSLANASLSTSSSIKSLPPSAWIFHVKGAATILTAVWPLSEKSRFYKFISVDLGDLGEIGYDLISGELSNTSDSNENSRSSSVSQEKGTSKAQPSNTSSGHLGTTSNKRMRVSSPPITTNLAGYISGGGNKSKKPRFSSIECFDNEISDMFPISFNSPYFPTLAYMARLHNERDKSDFILRIFAFPALLDKRFLGLLINCDLSAMRIMRCYYKLLRNFTEEMKEKVWFLEGVSSVLPVDVEQYAGGGGMHMMLDFLGGPSTIDDDGNGENYVAKSAAQSGLLDTNNLPSASMTGSLGLDDTSGLNNDGNDS</sequence>
<dbReference type="PROSITE" id="PS50048">
    <property type="entry name" value="ZN2_CY6_FUNGAL_2"/>
    <property type="match status" value="1"/>
</dbReference>
<feature type="compositionally biased region" description="Polar residues" evidence="1">
    <location>
        <begin position="688"/>
        <end position="700"/>
    </location>
</feature>
<feature type="compositionally biased region" description="Polar residues" evidence="1">
    <location>
        <begin position="708"/>
        <end position="717"/>
    </location>
</feature>
<dbReference type="InterPro" id="IPR001138">
    <property type="entry name" value="Zn2Cys6_DnaBD"/>
</dbReference>
<dbReference type="InterPro" id="IPR021858">
    <property type="entry name" value="Fun_TF"/>
</dbReference>
<feature type="compositionally biased region" description="Basic and acidic residues" evidence="1">
    <location>
        <begin position="84"/>
        <end position="114"/>
    </location>
</feature>
<evidence type="ECO:0000313" key="3">
    <source>
        <dbReference type="EMBL" id="ODQ48430.1"/>
    </source>
</evidence>
<evidence type="ECO:0000256" key="1">
    <source>
        <dbReference type="SAM" id="MobiDB-lite"/>
    </source>
</evidence>
<dbReference type="GO" id="GO:0001228">
    <property type="term" value="F:DNA-binding transcription activator activity, RNA polymerase II-specific"/>
    <property type="evidence" value="ECO:0007669"/>
    <property type="project" value="TreeGrafter"/>
</dbReference>
<dbReference type="PANTHER" id="PTHR47784:SF5">
    <property type="entry name" value="STEROL UPTAKE CONTROL PROTEIN 2"/>
    <property type="match status" value="1"/>
</dbReference>
<dbReference type="STRING" id="763406.A0A1E3NQP7"/>
<dbReference type="InterPro" id="IPR036864">
    <property type="entry name" value="Zn2-C6_fun-type_DNA-bd_sf"/>
</dbReference>
<dbReference type="SMART" id="SM00066">
    <property type="entry name" value="GAL4"/>
    <property type="match status" value="1"/>
</dbReference>
<feature type="region of interest" description="Disordered" evidence="1">
    <location>
        <begin position="238"/>
        <end position="259"/>
    </location>
</feature>
<keyword evidence="4" id="KW-1185">Reference proteome</keyword>
<reference evidence="3 4" key="1">
    <citation type="journal article" date="2016" name="Proc. Natl. Acad. Sci. U.S.A.">
        <title>Comparative genomics of biotechnologically important yeasts.</title>
        <authorList>
            <person name="Riley R."/>
            <person name="Haridas S."/>
            <person name="Wolfe K.H."/>
            <person name="Lopes M.R."/>
            <person name="Hittinger C.T."/>
            <person name="Goeker M."/>
            <person name="Salamov A.A."/>
            <person name="Wisecaver J.H."/>
            <person name="Long T.M."/>
            <person name="Calvey C.H."/>
            <person name="Aerts A.L."/>
            <person name="Barry K.W."/>
            <person name="Choi C."/>
            <person name="Clum A."/>
            <person name="Coughlan A.Y."/>
            <person name="Deshpande S."/>
            <person name="Douglass A.P."/>
            <person name="Hanson S.J."/>
            <person name="Klenk H.-P."/>
            <person name="LaButti K.M."/>
            <person name="Lapidus A."/>
            <person name="Lindquist E.A."/>
            <person name="Lipzen A.M."/>
            <person name="Meier-Kolthoff J.P."/>
            <person name="Ohm R.A."/>
            <person name="Otillar R.P."/>
            <person name="Pangilinan J.L."/>
            <person name="Peng Y."/>
            <person name="Rokas A."/>
            <person name="Rosa C.A."/>
            <person name="Scheuner C."/>
            <person name="Sibirny A.A."/>
            <person name="Slot J.C."/>
            <person name="Stielow J.B."/>
            <person name="Sun H."/>
            <person name="Kurtzman C.P."/>
            <person name="Blackwell M."/>
            <person name="Grigoriev I.V."/>
            <person name="Jeffries T.W."/>
        </authorList>
    </citation>
    <scope>NUCLEOTIDE SEQUENCE [LARGE SCALE GENOMIC DNA]</scope>
    <source>
        <strain evidence="3 4">NRRL Y-2026</strain>
    </source>
</reference>
<dbReference type="RefSeq" id="XP_019019543.1">
    <property type="nucleotide sequence ID" value="XM_019160180.1"/>
</dbReference>
<feature type="compositionally biased region" description="Low complexity" evidence="1">
    <location>
        <begin position="476"/>
        <end position="490"/>
    </location>
</feature>
<feature type="region of interest" description="Disordered" evidence="1">
    <location>
        <begin position="688"/>
        <end position="717"/>
    </location>
</feature>
<dbReference type="GeneID" id="30176867"/>
<dbReference type="Pfam" id="PF11951">
    <property type="entry name" value="Fungal_trans_2"/>
    <property type="match status" value="1"/>
</dbReference>
<dbReference type="EMBL" id="KV454001">
    <property type="protein sequence ID" value="ODQ48430.1"/>
    <property type="molecule type" value="Genomic_DNA"/>
</dbReference>
<dbReference type="OrthoDB" id="416217at2759"/>
<proteinExistence type="predicted"/>